<keyword evidence="1 4" id="KW-0808">Transferase</keyword>
<dbReference type="SUPFAM" id="SSF55729">
    <property type="entry name" value="Acyl-CoA N-acyltransferases (Nat)"/>
    <property type="match status" value="1"/>
</dbReference>
<dbReference type="InterPro" id="IPR016181">
    <property type="entry name" value="Acyl_CoA_acyltransferase"/>
</dbReference>
<accession>A0A3D9DVW5</accession>
<dbReference type="PANTHER" id="PTHR43877">
    <property type="entry name" value="AMINOALKYLPHOSPHONATE N-ACETYLTRANSFERASE-RELATED-RELATED"/>
    <property type="match status" value="1"/>
</dbReference>
<dbReference type="EMBL" id="QRDJ01000007">
    <property type="protein sequence ID" value="REC94923.1"/>
    <property type="molecule type" value="Genomic_DNA"/>
</dbReference>
<evidence type="ECO:0000313" key="4">
    <source>
        <dbReference type="EMBL" id="REC94923.1"/>
    </source>
</evidence>
<dbReference type="InterPro" id="IPR050832">
    <property type="entry name" value="Bact_Acetyltransf"/>
</dbReference>
<dbReference type="Proteomes" id="UP000256334">
    <property type="component" value="Unassembled WGS sequence"/>
</dbReference>
<dbReference type="Pfam" id="PF00583">
    <property type="entry name" value="Acetyltransf_1"/>
    <property type="match status" value="1"/>
</dbReference>
<dbReference type="GO" id="GO:0016747">
    <property type="term" value="F:acyltransferase activity, transferring groups other than amino-acyl groups"/>
    <property type="evidence" value="ECO:0007669"/>
    <property type="project" value="InterPro"/>
</dbReference>
<dbReference type="AlphaFoldDB" id="A0A3D9DVW5"/>
<keyword evidence="2" id="KW-0012">Acyltransferase</keyword>
<proteinExistence type="predicted"/>
<evidence type="ECO:0000259" key="3">
    <source>
        <dbReference type="PROSITE" id="PS51186"/>
    </source>
</evidence>
<organism evidence="4 5">
    <name type="scientific">Kushneria indalinina DSM 14324</name>
    <dbReference type="NCBI Taxonomy" id="1122140"/>
    <lineage>
        <taxon>Bacteria</taxon>
        <taxon>Pseudomonadati</taxon>
        <taxon>Pseudomonadota</taxon>
        <taxon>Gammaproteobacteria</taxon>
        <taxon>Oceanospirillales</taxon>
        <taxon>Halomonadaceae</taxon>
        <taxon>Kushneria</taxon>
    </lineage>
</organism>
<sequence length="160" mass="17820">MAIEITSLQERPAFIDACSAWTYGQWGVYSPRTLEETRLLFASAAHGSGLPLTQMAHHGDRPVGMASLFENDCAQRPDLRPWLAAVFVHPDYRGRGIAGRLIEAIEQVARSCGETGLHLITTDHQELYERHGWSRTGSVSYPDRFCVLMEKRLADPGTPP</sequence>
<gene>
    <name evidence="4" type="ORF">C8D72_1753</name>
</gene>
<protein>
    <submittedName>
        <fullName evidence="4">Acetyltransferase (GNAT) family protein</fullName>
    </submittedName>
</protein>
<name>A0A3D9DVW5_9GAMM</name>
<dbReference type="RefSeq" id="WP_170140547.1">
    <property type="nucleotide sequence ID" value="NZ_QRDJ01000007.1"/>
</dbReference>
<dbReference type="PANTHER" id="PTHR43877:SF1">
    <property type="entry name" value="ACETYLTRANSFERASE"/>
    <property type="match status" value="1"/>
</dbReference>
<evidence type="ECO:0000256" key="2">
    <source>
        <dbReference type="ARBA" id="ARBA00023315"/>
    </source>
</evidence>
<reference evidence="4 5" key="1">
    <citation type="submission" date="2018-07" db="EMBL/GenBank/DDBJ databases">
        <title>Genomic Encyclopedia of Type Strains, Phase IV (KMG-IV): sequencing the most valuable type-strain genomes for metagenomic binning, comparative biology and taxonomic classification.</title>
        <authorList>
            <person name="Goeker M."/>
        </authorList>
    </citation>
    <scope>NUCLEOTIDE SEQUENCE [LARGE SCALE GENOMIC DNA]</scope>
    <source>
        <strain evidence="4 5">DSM 14324</strain>
    </source>
</reference>
<evidence type="ECO:0000313" key="5">
    <source>
        <dbReference type="Proteomes" id="UP000256334"/>
    </source>
</evidence>
<dbReference type="Gene3D" id="3.40.630.30">
    <property type="match status" value="1"/>
</dbReference>
<evidence type="ECO:0000256" key="1">
    <source>
        <dbReference type="ARBA" id="ARBA00022679"/>
    </source>
</evidence>
<comment type="caution">
    <text evidence="4">The sequence shown here is derived from an EMBL/GenBank/DDBJ whole genome shotgun (WGS) entry which is preliminary data.</text>
</comment>
<dbReference type="InterPro" id="IPR000182">
    <property type="entry name" value="GNAT_dom"/>
</dbReference>
<dbReference type="CDD" id="cd04301">
    <property type="entry name" value="NAT_SF"/>
    <property type="match status" value="1"/>
</dbReference>
<keyword evidence="5" id="KW-1185">Reference proteome</keyword>
<dbReference type="PROSITE" id="PS51186">
    <property type="entry name" value="GNAT"/>
    <property type="match status" value="1"/>
</dbReference>
<feature type="domain" description="N-acetyltransferase" evidence="3">
    <location>
        <begin position="3"/>
        <end position="154"/>
    </location>
</feature>